<name>A0ACB6S8X0_9PLEO</name>
<proteinExistence type="predicted"/>
<evidence type="ECO:0000313" key="2">
    <source>
        <dbReference type="Proteomes" id="UP000799754"/>
    </source>
</evidence>
<organism evidence="1 2">
    <name type="scientific">Macroventuria anomochaeta</name>
    <dbReference type="NCBI Taxonomy" id="301207"/>
    <lineage>
        <taxon>Eukaryota</taxon>
        <taxon>Fungi</taxon>
        <taxon>Dikarya</taxon>
        <taxon>Ascomycota</taxon>
        <taxon>Pezizomycotina</taxon>
        <taxon>Dothideomycetes</taxon>
        <taxon>Pleosporomycetidae</taxon>
        <taxon>Pleosporales</taxon>
        <taxon>Pleosporineae</taxon>
        <taxon>Didymellaceae</taxon>
        <taxon>Macroventuria</taxon>
    </lineage>
</organism>
<gene>
    <name evidence="1" type="ORF">BU25DRAFT_456154</name>
</gene>
<evidence type="ECO:0000313" key="1">
    <source>
        <dbReference type="EMBL" id="KAF2630418.1"/>
    </source>
</evidence>
<accession>A0ACB6S8X0</accession>
<sequence>MRPASVQPSASDYDEKNSSETQEQQTEDVFTTMSPKNQAEPVRFSLSNDTHKSSEESPLSKPKSDLSAETFEATGEPHIKTPRAEEAADLGPDNLHYEASPGQDKPKLETPGRIRNKSPADTLIMHKTLRKKFASRLTPKEEEGYIYVVKDLNRPHLCKIGRAKESELRVATIENSCGFKPQLVYSRLVGLYIRTEALTQGYLSDLCQPYFCKPCNQTHHEWFEAPNELAIAAVKKWVDFMCRESPYDPRSKELRPFWSIWLKVHDLASADLDVDEFRMWWDRIISPSELDHFKYKLNAVQDILWKFFWPVYATLAWTVTFIAFQHPVAFLLMVTSVVGTFVSMSYDFPLRNASTSSRKTRSTVKSL</sequence>
<protein>
    <submittedName>
        <fullName evidence="1">Uncharacterized protein</fullName>
    </submittedName>
</protein>
<dbReference type="EMBL" id="MU006707">
    <property type="protein sequence ID" value="KAF2630418.1"/>
    <property type="molecule type" value="Genomic_DNA"/>
</dbReference>
<keyword evidence="2" id="KW-1185">Reference proteome</keyword>
<comment type="caution">
    <text evidence="1">The sequence shown here is derived from an EMBL/GenBank/DDBJ whole genome shotgun (WGS) entry which is preliminary data.</text>
</comment>
<reference evidence="1" key="1">
    <citation type="journal article" date="2020" name="Stud. Mycol.">
        <title>101 Dothideomycetes genomes: a test case for predicting lifestyles and emergence of pathogens.</title>
        <authorList>
            <person name="Haridas S."/>
            <person name="Albert R."/>
            <person name="Binder M."/>
            <person name="Bloem J."/>
            <person name="Labutti K."/>
            <person name="Salamov A."/>
            <person name="Andreopoulos B."/>
            <person name="Baker S."/>
            <person name="Barry K."/>
            <person name="Bills G."/>
            <person name="Bluhm B."/>
            <person name="Cannon C."/>
            <person name="Castanera R."/>
            <person name="Culley D."/>
            <person name="Daum C."/>
            <person name="Ezra D."/>
            <person name="Gonzalez J."/>
            <person name="Henrissat B."/>
            <person name="Kuo A."/>
            <person name="Liang C."/>
            <person name="Lipzen A."/>
            <person name="Lutzoni F."/>
            <person name="Magnuson J."/>
            <person name="Mondo S."/>
            <person name="Nolan M."/>
            <person name="Ohm R."/>
            <person name="Pangilinan J."/>
            <person name="Park H.-J."/>
            <person name="Ramirez L."/>
            <person name="Alfaro M."/>
            <person name="Sun H."/>
            <person name="Tritt A."/>
            <person name="Yoshinaga Y."/>
            <person name="Zwiers L.-H."/>
            <person name="Turgeon B."/>
            <person name="Goodwin S."/>
            <person name="Spatafora J."/>
            <person name="Crous P."/>
            <person name="Grigoriev I."/>
        </authorList>
    </citation>
    <scope>NUCLEOTIDE SEQUENCE</scope>
    <source>
        <strain evidence="1">CBS 525.71</strain>
    </source>
</reference>
<dbReference type="Proteomes" id="UP000799754">
    <property type="component" value="Unassembled WGS sequence"/>
</dbReference>